<dbReference type="EMBL" id="JBHTIS010004471">
    <property type="protein sequence ID" value="MFD1052499.1"/>
    <property type="molecule type" value="Genomic_DNA"/>
</dbReference>
<dbReference type="Proteomes" id="UP001597045">
    <property type="component" value="Unassembled WGS sequence"/>
</dbReference>
<feature type="non-terminal residue" evidence="1">
    <location>
        <position position="1"/>
    </location>
</feature>
<evidence type="ECO:0000313" key="2">
    <source>
        <dbReference type="Proteomes" id="UP001597045"/>
    </source>
</evidence>
<accession>A0ABW3MS88</accession>
<gene>
    <name evidence="1" type="ORF">ACFQ1S_46375</name>
</gene>
<sequence>LSESESLGWLVSFVLRPDPTRLVPSPPFDAEVEVWQKLVASFQDRLNSH</sequence>
<comment type="caution">
    <text evidence="1">The sequence shown here is derived from an EMBL/GenBank/DDBJ whole genome shotgun (WGS) entry which is preliminary data.</text>
</comment>
<keyword evidence="2" id="KW-1185">Reference proteome</keyword>
<organism evidence="1 2">
    <name type="scientific">Kibdelosporangium lantanae</name>
    <dbReference type="NCBI Taxonomy" id="1497396"/>
    <lineage>
        <taxon>Bacteria</taxon>
        <taxon>Bacillati</taxon>
        <taxon>Actinomycetota</taxon>
        <taxon>Actinomycetes</taxon>
        <taxon>Pseudonocardiales</taxon>
        <taxon>Pseudonocardiaceae</taxon>
        <taxon>Kibdelosporangium</taxon>
    </lineage>
</organism>
<evidence type="ECO:0000313" key="1">
    <source>
        <dbReference type="EMBL" id="MFD1052499.1"/>
    </source>
</evidence>
<name>A0ABW3MS88_9PSEU</name>
<protein>
    <submittedName>
        <fullName evidence="1">Primosomal protein</fullName>
    </submittedName>
</protein>
<proteinExistence type="predicted"/>
<reference evidence="2" key="1">
    <citation type="journal article" date="2019" name="Int. J. Syst. Evol. Microbiol.">
        <title>The Global Catalogue of Microorganisms (GCM) 10K type strain sequencing project: providing services to taxonomists for standard genome sequencing and annotation.</title>
        <authorList>
            <consortium name="The Broad Institute Genomics Platform"/>
            <consortium name="The Broad Institute Genome Sequencing Center for Infectious Disease"/>
            <person name="Wu L."/>
            <person name="Ma J."/>
        </authorList>
    </citation>
    <scope>NUCLEOTIDE SEQUENCE [LARGE SCALE GENOMIC DNA]</scope>
    <source>
        <strain evidence="2">JCM 31486</strain>
    </source>
</reference>